<protein>
    <recommendedName>
        <fullName evidence="1">AAA+ ATPase domain-containing protein</fullName>
    </recommendedName>
</protein>
<dbReference type="SUPFAM" id="SSF52540">
    <property type="entry name" value="P-loop containing nucleoside triphosphate hydrolases"/>
    <property type="match status" value="1"/>
</dbReference>
<proteinExistence type="predicted"/>
<dbReference type="Proteomes" id="UP000644441">
    <property type="component" value="Unassembled WGS sequence"/>
</dbReference>
<dbReference type="PANTHER" id="PTHR42935">
    <property type="entry name" value="SLR0930 PROTEIN"/>
    <property type="match status" value="1"/>
</dbReference>
<keyword evidence="3" id="KW-1185">Reference proteome</keyword>
<organism evidence="2 3">
    <name type="scientific">Alloalcanivorax venustensis ISO4</name>
    <dbReference type="NCBI Taxonomy" id="1177184"/>
    <lineage>
        <taxon>Bacteria</taxon>
        <taxon>Pseudomonadati</taxon>
        <taxon>Pseudomonadota</taxon>
        <taxon>Gammaproteobacteria</taxon>
        <taxon>Oceanospirillales</taxon>
        <taxon>Alcanivoracaceae</taxon>
        <taxon>Alloalcanivorax</taxon>
    </lineage>
</organism>
<accession>A0ABS0ABZ4</accession>
<reference evidence="2 3" key="1">
    <citation type="submission" date="2012-09" db="EMBL/GenBank/DDBJ databases">
        <title>Genome Sequence of alkane-degrading Bacterium Alcanivorax venustensis ISO4.</title>
        <authorList>
            <person name="Lai Q."/>
            <person name="Shao Z."/>
        </authorList>
    </citation>
    <scope>NUCLEOTIDE SEQUENCE [LARGE SCALE GENOMIC DNA]</scope>
    <source>
        <strain evidence="2 3">ISO4</strain>
    </source>
</reference>
<dbReference type="SMART" id="SM00382">
    <property type="entry name" value="AAA"/>
    <property type="match status" value="1"/>
</dbReference>
<dbReference type="InterPro" id="IPR027417">
    <property type="entry name" value="P-loop_NTPase"/>
</dbReference>
<dbReference type="InterPro" id="IPR003593">
    <property type="entry name" value="AAA+_ATPase"/>
</dbReference>
<evidence type="ECO:0000259" key="1">
    <source>
        <dbReference type="SMART" id="SM00382"/>
    </source>
</evidence>
<dbReference type="EMBL" id="ARXR01000001">
    <property type="protein sequence ID" value="MBF5051643.1"/>
    <property type="molecule type" value="Genomic_DNA"/>
</dbReference>
<dbReference type="InterPro" id="IPR008533">
    <property type="entry name" value="DUF815"/>
</dbReference>
<sequence>MLKVDPGRASKFFSRRADRGNIFDLISNGDTMNHVDWRAEAAAIWRPRQQRLRPVRHLDPVALDDLLGVDTQKRKLVQNTERFLAGKPANHALLWGSRGTGKSSLVKALLNEYAPRGLRMIEVEKHDLVDLPEIVDDLRERAQRFVVYCDDIAFEDGETQYKHLKSVLEGSLELPPENVRLYATSNRRHLVSEYQADNEQSRVVGREIHHGDVVEEKISLSDRFGLSLSFYPINEAQYFQIVDHLFGEVADRDRLHILARRFSMERGGRSGRTARQFYNQFVGEL</sequence>
<dbReference type="Gene3D" id="3.40.50.300">
    <property type="entry name" value="P-loop containing nucleotide triphosphate hydrolases"/>
    <property type="match status" value="1"/>
</dbReference>
<evidence type="ECO:0000313" key="2">
    <source>
        <dbReference type="EMBL" id="MBF5051643.1"/>
    </source>
</evidence>
<evidence type="ECO:0000313" key="3">
    <source>
        <dbReference type="Proteomes" id="UP000644441"/>
    </source>
</evidence>
<gene>
    <name evidence="2" type="ORF">ISO4_00245</name>
</gene>
<dbReference type="Pfam" id="PF05673">
    <property type="entry name" value="DUF815"/>
    <property type="match status" value="1"/>
</dbReference>
<comment type="caution">
    <text evidence="2">The sequence shown here is derived from an EMBL/GenBank/DDBJ whole genome shotgun (WGS) entry which is preliminary data.</text>
</comment>
<feature type="domain" description="AAA+ ATPase" evidence="1">
    <location>
        <begin position="88"/>
        <end position="214"/>
    </location>
</feature>
<dbReference type="PANTHER" id="PTHR42935:SF1">
    <property type="entry name" value="SLR0930 PROTEIN"/>
    <property type="match status" value="1"/>
</dbReference>
<name>A0ABS0ABZ4_9GAMM</name>